<reference evidence="2" key="1">
    <citation type="submission" date="2018-05" db="EMBL/GenBank/DDBJ databases">
        <authorList>
            <person name="Lanie J.A."/>
            <person name="Ng W.-L."/>
            <person name="Kazmierczak K.M."/>
            <person name="Andrzejewski T.M."/>
            <person name="Davidsen T.M."/>
            <person name="Wayne K.J."/>
            <person name="Tettelin H."/>
            <person name="Glass J.I."/>
            <person name="Rusch D."/>
            <person name="Podicherti R."/>
            <person name="Tsui H.-C.T."/>
            <person name="Winkler M.E."/>
        </authorList>
    </citation>
    <scope>NUCLEOTIDE SEQUENCE</scope>
</reference>
<gene>
    <name evidence="2" type="ORF">METZ01_LOCUS217522</name>
</gene>
<evidence type="ECO:0000313" key="2">
    <source>
        <dbReference type="EMBL" id="SVB64668.1"/>
    </source>
</evidence>
<feature type="region of interest" description="Disordered" evidence="1">
    <location>
        <begin position="1"/>
        <end position="22"/>
    </location>
</feature>
<evidence type="ECO:0000256" key="1">
    <source>
        <dbReference type="SAM" id="MobiDB-lite"/>
    </source>
</evidence>
<dbReference type="SUPFAM" id="SSF53474">
    <property type="entry name" value="alpha/beta-Hydrolases"/>
    <property type="match status" value="1"/>
</dbReference>
<dbReference type="Gene3D" id="3.40.50.1820">
    <property type="entry name" value="alpha/beta hydrolase"/>
    <property type="match status" value="1"/>
</dbReference>
<proteinExistence type="predicted"/>
<name>A0A382FNN0_9ZZZZ</name>
<sequence length="171" mass="18572">MSIISNFSESWPGGKPRPGGLETLEAKAPKRARNDVDGRRIGCAGLSGGCWLSQVLTALDRRIKAVILSGFFTTFVQTAWHGHCICPHPFGIGRICDMPDISALIAPRPQFVESGISDAPYPHEPAFGMVRNAYELLDAGENLGLHRYRGGHMFHGGKSIPWLMATLGMAE</sequence>
<dbReference type="InterPro" id="IPR029058">
    <property type="entry name" value="AB_hydrolase_fold"/>
</dbReference>
<organism evidence="2">
    <name type="scientific">marine metagenome</name>
    <dbReference type="NCBI Taxonomy" id="408172"/>
    <lineage>
        <taxon>unclassified sequences</taxon>
        <taxon>metagenomes</taxon>
        <taxon>ecological metagenomes</taxon>
    </lineage>
</organism>
<accession>A0A382FNN0</accession>
<dbReference type="EMBL" id="UINC01051018">
    <property type="protein sequence ID" value="SVB64668.1"/>
    <property type="molecule type" value="Genomic_DNA"/>
</dbReference>
<evidence type="ECO:0008006" key="3">
    <source>
        <dbReference type="Google" id="ProtNLM"/>
    </source>
</evidence>
<dbReference type="AlphaFoldDB" id="A0A382FNN0"/>
<protein>
    <recommendedName>
        <fullName evidence="3">Peptidase S9 prolyl oligopeptidase catalytic domain-containing protein</fullName>
    </recommendedName>
</protein>